<reference evidence="2 3" key="1">
    <citation type="submission" date="2021-06" db="EMBL/GenBank/DDBJ databases">
        <authorList>
            <person name="Palmer J.M."/>
        </authorList>
    </citation>
    <scope>NUCLEOTIDE SEQUENCE [LARGE SCALE GENOMIC DNA]</scope>
    <source>
        <strain evidence="2 3">XC_2019</strain>
        <tissue evidence="2">Muscle</tissue>
    </source>
</reference>
<proteinExistence type="predicted"/>
<comment type="caution">
    <text evidence="2">The sequence shown here is derived from an EMBL/GenBank/DDBJ whole genome shotgun (WGS) entry which is preliminary data.</text>
</comment>
<keyword evidence="1" id="KW-0472">Membrane</keyword>
<dbReference type="Proteomes" id="UP001434883">
    <property type="component" value="Unassembled WGS sequence"/>
</dbReference>
<evidence type="ECO:0000313" key="3">
    <source>
        <dbReference type="Proteomes" id="UP001434883"/>
    </source>
</evidence>
<organism evidence="2 3">
    <name type="scientific">Xenoophorus captivus</name>
    <dbReference type="NCBI Taxonomy" id="1517983"/>
    <lineage>
        <taxon>Eukaryota</taxon>
        <taxon>Metazoa</taxon>
        <taxon>Chordata</taxon>
        <taxon>Craniata</taxon>
        <taxon>Vertebrata</taxon>
        <taxon>Euteleostomi</taxon>
        <taxon>Actinopterygii</taxon>
        <taxon>Neopterygii</taxon>
        <taxon>Teleostei</taxon>
        <taxon>Neoteleostei</taxon>
        <taxon>Acanthomorphata</taxon>
        <taxon>Ovalentaria</taxon>
        <taxon>Atherinomorphae</taxon>
        <taxon>Cyprinodontiformes</taxon>
        <taxon>Goodeidae</taxon>
        <taxon>Xenoophorus</taxon>
    </lineage>
</organism>
<feature type="transmembrane region" description="Helical" evidence="1">
    <location>
        <begin position="12"/>
        <end position="34"/>
    </location>
</feature>
<name>A0ABV0RKH7_9TELE</name>
<sequence length="235" mass="26005">MGSQRVGPKPSKGWVMGCLCVISFCIITVILGLFCELPFQTCSDSRQTEQMFKRAANKGKADWCMAKNEGIELKYVCGATTTFSFDLCLVVNCGNGGTGWEGYAIYLCMDKRWSKYCKQRRYSLPRPLPCGSWSGVTSWTGSGWTPDKKAVPGNLTNISIQRGTLGGAITNGRNPFMLSMYVNCTQPSVEYFTLAVWQSGTDTWGPIKVHFQTPSVHQDNTITVPPTVRPKNKPQ</sequence>
<protein>
    <submittedName>
        <fullName evidence="2">Uncharacterized protein</fullName>
    </submittedName>
</protein>
<keyword evidence="1" id="KW-0812">Transmembrane</keyword>
<feature type="non-terminal residue" evidence="2">
    <location>
        <position position="235"/>
    </location>
</feature>
<gene>
    <name evidence="2" type="ORF">XENOCAPTIV_024215</name>
</gene>
<evidence type="ECO:0000256" key="1">
    <source>
        <dbReference type="SAM" id="Phobius"/>
    </source>
</evidence>
<keyword evidence="1" id="KW-1133">Transmembrane helix</keyword>
<accession>A0ABV0RKH7</accession>
<keyword evidence="3" id="KW-1185">Reference proteome</keyword>
<evidence type="ECO:0000313" key="2">
    <source>
        <dbReference type="EMBL" id="MEQ2208063.1"/>
    </source>
</evidence>
<dbReference type="EMBL" id="JAHRIN010047626">
    <property type="protein sequence ID" value="MEQ2208063.1"/>
    <property type="molecule type" value="Genomic_DNA"/>
</dbReference>